<comment type="caution">
    <text evidence="2">The sequence shown here is derived from an EMBL/GenBank/DDBJ whole genome shotgun (WGS) entry which is preliminary data.</text>
</comment>
<evidence type="ECO:0000313" key="2">
    <source>
        <dbReference type="EMBL" id="MCT2398585.1"/>
    </source>
</evidence>
<reference evidence="2" key="1">
    <citation type="submission" date="2022-09" db="EMBL/GenBank/DDBJ databases">
        <title>Novosphingobium sp. Nov., a polycyclic aromatic hydrocarbon-degrading bacterium isolated form mangrove sediments in HongKong.</title>
        <authorList>
            <person name="Hu Z."/>
        </authorList>
    </citation>
    <scope>NUCLEOTIDE SEQUENCE</scope>
    <source>
        <strain evidence="2">HK4-1</strain>
    </source>
</reference>
<name>A0ABT2I1A7_9SPHN</name>
<gene>
    <name evidence="2" type="ORF">NZK81_03385</name>
</gene>
<dbReference type="RefSeq" id="WP_260043813.1">
    <property type="nucleotide sequence ID" value="NZ_JANZXA010000001.1"/>
</dbReference>
<evidence type="ECO:0000313" key="3">
    <source>
        <dbReference type="Proteomes" id="UP001165583"/>
    </source>
</evidence>
<proteinExistence type="predicted"/>
<keyword evidence="2" id="KW-0255">Endonuclease</keyword>
<dbReference type="GO" id="GO:0004519">
    <property type="term" value="F:endonuclease activity"/>
    <property type="evidence" value="ECO:0007669"/>
    <property type="project" value="UniProtKB-KW"/>
</dbReference>
<accession>A0ABT2I1A7</accession>
<keyword evidence="3" id="KW-1185">Reference proteome</keyword>
<dbReference type="InterPro" id="IPR002711">
    <property type="entry name" value="HNH"/>
</dbReference>
<organism evidence="2 3">
    <name type="scientific">Novosphingobium mangrovi</name>
    <name type="common">ex Huang et al. 2023</name>
    <dbReference type="NCBI Taxonomy" id="2976432"/>
    <lineage>
        <taxon>Bacteria</taxon>
        <taxon>Pseudomonadati</taxon>
        <taxon>Pseudomonadota</taxon>
        <taxon>Alphaproteobacteria</taxon>
        <taxon>Sphingomonadales</taxon>
        <taxon>Sphingomonadaceae</taxon>
        <taxon>Novosphingobium</taxon>
    </lineage>
</organism>
<evidence type="ECO:0000259" key="1">
    <source>
        <dbReference type="Pfam" id="PF01844"/>
    </source>
</evidence>
<sequence>MKYKRPLKITSRTSSVTNGFVQAILPDALPDREEHGAILAMLEQNPNRLTCVYCGDPAQHWDHLNPYVKGKRPSGYLNEARNLVPACGPCNTSKSGHDWRAWMFGNAKGSPATRGIPNLNTLAARIDNMVALSELKPIDLRTMIDPELWNRYWSRLEEIEALLIAAQREAAEIQEQIAACVRHSSGAEH</sequence>
<dbReference type="EMBL" id="JANZXA010000001">
    <property type="protein sequence ID" value="MCT2398585.1"/>
    <property type="molecule type" value="Genomic_DNA"/>
</dbReference>
<dbReference type="CDD" id="cd00085">
    <property type="entry name" value="HNHc"/>
    <property type="match status" value="1"/>
</dbReference>
<dbReference type="Gene3D" id="1.10.30.50">
    <property type="match status" value="1"/>
</dbReference>
<protein>
    <submittedName>
        <fullName evidence="2">HNH endonuclease</fullName>
    </submittedName>
</protein>
<keyword evidence="2" id="KW-0540">Nuclease</keyword>
<keyword evidence="2" id="KW-0378">Hydrolase</keyword>
<dbReference type="InterPro" id="IPR003615">
    <property type="entry name" value="HNH_nuc"/>
</dbReference>
<feature type="domain" description="HNH" evidence="1">
    <location>
        <begin position="51"/>
        <end position="95"/>
    </location>
</feature>
<dbReference type="Proteomes" id="UP001165583">
    <property type="component" value="Unassembled WGS sequence"/>
</dbReference>
<dbReference type="Pfam" id="PF01844">
    <property type="entry name" value="HNH"/>
    <property type="match status" value="1"/>
</dbReference>